<dbReference type="AlphaFoldDB" id="R7RTZ9"/>
<dbReference type="eggNOG" id="COG4991">
    <property type="taxonomic scope" value="Bacteria"/>
</dbReference>
<keyword evidence="1" id="KW-0472">Membrane</keyword>
<dbReference type="RefSeq" id="WP_018663555.1">
    <property type="nucleotide sequence ID" value="NZ_HF952018.1"/>
</dbReference>
<dbReference type="SUPFAM" id="SSF54001">
    <property type="entry name" value="Cysteine proteinases"/>
    <property type="match status" value="1"/>
</dbReference>
<comment type="caution">
    <text evidence="2">The sequence shown here is derived from an EMBL/GenBank/DDBJ whole genome shotgun (WGS) entry which is preliminary data.</text>
</comment>
<dbReference type="Gene3D" id="2.60.120.380">
    <property type="match status" value="1"/>
</dbReference>
<organism evidence="2 3">
    <name type="scientific">Thermobrachium celere DSM 8682</name>
    <dbReference type="NCBI Taxonomy" id="941824"/>
    <lineage>
        <taxon>Bacteria</taxon>
        <taxon>Bacillati</taxon>
        <taxon>Bacillota</taxon>
        <taxon>Clostridia</taxon>
        <taxon>Eubacteriales</taxon>
        <taxon>Clostridiaceae</taxon>
        <taxon>Thermobrachium</taxon>
    </lineage>
</organism>
<dbReference type="EMBL" id="CAVN010000100">
    <property type="protein sequence ID" value="CDF58798.1"/>
    <property type="molecule type" value="Genomic_DNA"/>
</dbReference>
<evidence type="ECO:0000256" key="1">
    <source>
        <dbReference type="SAM" id="Phobius"/>
    </source>
</evidence>
<feature type="transmembrane region" description="Helical" evidence="1">
    <location>
        <begin position="21"/>
        <end position="42"/>
    </location>
</feature>
<keyword evidence="1" id="KW-1133">Transmembrane helix</keyword>
<keyword evidence="1" id="KW-0812">Transmembrane</keyword>
<sequence length="371" mass="43146">MRGICIKRYRKFNRIKSPLGCLLYVYLLIMLIAFILILIIYLSKEPKKPPQNEIKISKIKRSEAFKRGMEMINFVWKYDASKNGVVDNNEITMPRHLKDGELTSGIPYCWGGYISLDMSNQPQIKNFKDALDKGLIAGNINTNGGYKQLTAGLDCSGFVGAVFKIPIKISTQTLGDYFHPIKFEDLKPMDIINHEKYHVFIYLKESADKKGIIVMEATTGKNEVFDRTTISYRSYSEIKKYIDNGTYVPMRYNKIVEDDIDFFKDENEFNNFDYLATNIVLDEEYKGYIDYAGDVDIYSVRLKEGEYKLKIESEKPILIELYCEDGNILKMNVDKLNEAVFNIQESKMLKIKIYSKDLMYKFKYSLKLMNI</sequence>
<keyword evidence="3" id="KW-1185">Reference proteome</keyword>
<evidence type="ECO:0000313" key="3">
    <source>
        <dbReference type="Proteomes" id="UP000014923"/>
    </source>
</evidence>
<name>R7RTZ9_9CLOT</name>
<gene>
    <name evidence="2" type="ORF">TCEL_01017</name>
</gene>
<dbReference type="Proteomes" id="UP000014923">
    <property type="component" value="Unassembled WGS sequence"/>
</dbReference>
<evidence type="ECO:0000313" key="2">
    <source>
        <dbReference type="EMBL" id="CDF58798.1"/>
    </source>
</evidence>
<dbReference type="Gene3D" id="3.90.1720.10">
    <property type="entry name" value="endopeptidase domain like (from Nostoc punctiforme)"/>
    <property type="match status" value="1"/>
</dbReference>
<protein>
    <submittedName>
        <fullName evidence="2">Secreted protein containing SH3 domain homolog</fullName>
    </submittedName>
</protein>
<proteinExistence type="predicted"/>
<reference evidence="2" key="1">
    <citation type="submission" date="2013-03" db="EMBL/GenBank/DDBJ databases">
        <title>Draft genome sequence of the hydrogen-ethanol-producing anaerobic alkalithermophilic Caloramator celere.</title>
        <authorList>
            <person name="Ciranna A."/>
            <person name="Larjo A."/>
            <person name="Kivisto A."/>
            <person name="Santala V."/>
            <person name="Roos C."/>
            <person name="Karp M."/>
        </authorList>
    </citation>
    <scope>NUCLEOTIDE SEQUENCE [LARGE SCALE GENOMIC DNA]</scope>
    <source>
        <strain evidence="2">DSM 8682</strain>
    </source>
</reference>
<dbReference type="HOGENOM" id="CLU_745831_0_0_9"/>
<dbReference type="InterPro" id="IPR038765">
    <property type="entry name" value="Papain-like_cys_pep_sf"/>
</dbReference>
<dbReference type="OrthoDB" id="1665149at2"/>
<accession>R7RTZ9</accession>